<feature type="chain" id="PRO_5003116463" evidence="1">
    <location>
        <begin position="23"/>
        <end position="191"/>
    </location>
</feature>
<dbReference type="HOGENOM" id="CLU_071003_1_2_5"/>
<dbReference type="InterPro" id="IPR036761">
    <property type="entry name" value="TTHA0802/YceI-like_sf"/>
</dbReference>
<dbReference type="InterPro" id="IPR007372">
    <property type="entry name" value="Lipid/polyisoprenoid-bd_YceI"/>
</dbReference>
<dbReference type="KEGG" id="hdn:Hden_3198"/>
<dbReference type="Proteomes" id="UP000002033">
    <property type="component" value="Chromosome"/>
</dbReference>
<protein>
    <submittedName>
        <fullName evidence="3">YceI family protein</fullName>
    </submittedName>
</protein>
<feature type="signal peptide" evidence="1">
    <location>
        <begin position="1"/>
        <end position="22"/>
    </location>
</feature>
<evidence type="ECO:0000259" key="2">
    <source>
        <dbReference type="SMART" id="SM00867"/>
    </source>
</evidence>
<dbReference type="EMBL" id="CP002083">
    <property type="protein sequence ID" value="ADJ24993.1"/>
    <property type="molecule type" value="Genomic_DNA"/>
</dbReference>
<dbReference type="PANTHER" id="PTHR34406:SF1">
    <property type="entry name" value="PROTEIN YCEI"/>
    <property type="match status" value="1"/>
</dbReference>
<dbReference type="NCBIfam" id="NF002994">
    <property type="entry name" value="PRK03757.1"/>
    <property type="match status" value="1"/>
</dbReference>
<evidence type="ECO:0000256" key="1">
    <source>
        <dbReference type="SAM" id="SignalP"/>
    </source>
</evidence>
<gene>
    <name evidence="3" type="ordered locus">Hden_3198</name>
</gene>
<evidence type="ECO:0000313" key="4">
    <source>
        <dbReference type="Proteomes" id="UP000002033"/>
    </source>
</evidence>
<name>D8JWN5_HYPDA</name>
<dbReference type="SMART" id="SM00867">
    <property type="entry name" value="YceI"/>
    <property type="match status" value="1"/>
</dbReference>
<sequence precursor="true">MKIVKTAFAVAALSALSTAATAADYVVDTKNAHASINFRIKHLGFSWLAGRFDKFTGTFSYDDKNPDASKVKIEIDTASVDTNHAERDKHLRAADLLDTDKFPTATFESTSVKSSGPEKATVSGKLTLHGVTKDIVIETQRVGGGKDPWGGYRDGFTGTTTLKLADFGISRDLGPFSKEVELTLDIEGIKQ</sequence>
<dbReference type="SUPFAM" id="SSF101874">
    <property type="entry name" value="YceI-like"/>
    <property type="match status" value="1"/>
</dbReference>
<dbReference type="Gene3D" id="2.40.128.110">
    <property type="entry name" value="Lipid/polyisoprenoid-binding, YceI-like"/>
    <property type="match status" value="1"/>
</dbReference>
<proteinExistence type="predicted"/>
<dbReference type="OrthoDB" id="9811006at2"/>
<dbReference type="RefSeq" id="WP_013217152.1">
    <property type="nucleotide sequence ID" value="NC_014313.1"/>
</dbReference>
<keyword evidence="4" id="KW-1185">Reference proteome</keyword>
<reference evidence="4" key="1">
    <citation type="journal article" date="2011" name="J. Bacteriol.">
        <title>Genome sequences of eight morphologically diverse alphaproteobacteria.</title>
        <authorList>
            <consortium name="US DOE Joint Genome Institute"/>
            <person name="Brown P.J."/>
            <person name="Kysela D.T."/>
            <person name="Buechlein A."/>
            <person name="Hemmerich C."/>
            <person name="Brun Y.V."/>
        </authorList>
    </citation>
    <scope>NUCLEOTIDE SEQUENCE [LARGE SCALE GENOMIC DNA]</scope>
    <source>
        <strain evidence="4">ATCC 51888 / DSM 1869 / NCIB 11706 / TK 0415</strain>
    </source>
</reference>
<dbReference type="Pfam" id="PF04264">
    <property type="entry name" value="YceI"/>
    <property type="match status" value="1"/>
</dbReference>
<dbReference type="eggNOG" id="COG2353">
    <property type="taxonomic scope" value="Bacteria"/>
</dbReference>
<dbReference type="STRING" id="582899.Hden_3198"/>
<dbReference type="PANTHER" id="PTHR34406">
    <property type="entry name" value="PROTEIN YCEI"/>
    <property type="match status" value="1"/>
</dbReference>
<keyword evidence="1" id="KW-0732">Signal</keyword>
<feature type="domain" description="Lipid/polyisoprenoid-binding YceI-like" evidence="2">
    <location>
        <begin position="24"/>
        <end position="189"/>
    </location>
</feature>
<accession>D8JWN5</accession>
<evidence type="ECO:0000313" key="3">
    <source>
        <dbReference type="EMBL" id="ADJ24993.1"/>
    </source>
</evidence>
<dbReference type="AlphaFoldDB" id="D8JWN5"/>
<organism evidence="3 4">
    <name type="scientific">Hyphomicrobium denitrificans (strain ATCC 51888 / DSM 1869 / NCIMB 11706 / TK 0415)</name>
    <dbReference type="NCBI Taxonomy" id="582899"/>
    <lineage>
        <taxon>Bacteria</taxon>
        <taxon>Pseudomonadati</taxon>
        <taxon>Pseudomonadota</taxon>
        <taxon>Alphaproteobacteria</taxon>
        <taxon>Hyphomicrobiales</taxon>
        <taxon>Hyphomicrobiaceae</taxon>
        <taxon>Hyphomicrobium</taxon>
    </lineage>
</organism>